<evidence type="ECO:0000313" key="16">
    <source>
        <dbReference type="Proteomes" id="UP000261285"/>
    </source>
</evidence>
<keyword evidence="12 13" id="KW-0472">Membrane</keyword>
<evidence type="ECO:0000256" key="6">
    <source>
        <dbReference type="ARBA" id="ARBA00022692"/>
    </source>
</evidence>
<evidence type="ECO:0000313" key="15">
    <source>
        <dbReference type="EMBL" id="RGO32726.1"/>
    </source>
</evidence>
<dbReference type="InterPro" id="IPR036890">
    <property type="entry name" value="HATPase_C_sf"/>
</dbReference>
<gene>
    <name evidence="15" type="ORF">DXB16_07745</name>
</gene>
<comment type="caution">
    <text evidence="15">The sequence shown here is derived from an EMBL/GenBank/DDBJ whole genome shotgun (WGS) entry which is preliminary data.</text>
</comment>
<evidence type="ECO:0000256" key="7">
    <source>
        <dbReference type="ARBA" id="ARBA00022741"/>
    </source>
</evidence>
<dbReference type="GO" id="GO:0000155">
    <property type="term" value="F:phosphorelay sensor kinase activity"/>
    <property type="evidence" value="ECO:0007669"/>
    <property type="project" value="InterPro"/>
</dbReference>
<feature type="transmembrane region" description="Helical" evidence="13">
    <location>
        <begin position="27"/>
        <end position="49"/>
    </location>
</feature>
<dbReference type="InterPro" id="IPR025201">
    <property type="entry name" value="KdpD_TM"/>
</dbReference>
<comment type="subcellular location">
    <subcellularLocation>
        <location evidence="2">Membrane</location>
        <topology evidence="2">Multi-pass membrane protein</topology>
    </subcellularLocation>
</comment>
<dbReference type="Gene3D" id="1.10.287.130">
    <property type="match status" value="1"/>
</dbReference>
<dbReference type="GO" id="GO:0005886">
    <property type="term" value="C:plasma membrane"/>
    <property type="evidence" value="ECO:0007669"/>
    <property type="project" value="TreeGrafter"/>
</dbReference>
<keyword evidence="8" id="KW-0418">Kinase</keyword>
<sequence>MLYRIHLQKGVLLKHTAPTTTLESRTLWHNIVSTIIILAIATILAFSFFHITQSDPANIALIYILALIIIARITTGYFFGIISAFFCVIFINWCFTYPYFKVSFAISGYPVTFVFLLTISMIVSTLTTRLKKQDKMILDRERAINEADKERIRANLLRAISHDLRTPLTSIIGSSDSFTENYAALSDQEKLDLVSSINEDSHWLLNMVENLLSITRIQGDTGRVRKEDELVEEVVSEAITRIKKRIPDIEIHVTAPDNILIIPMDPLLIEQVLMNLIENAFVHSETNRPVELQISEESDTLTFHVIDYGKGIDEQTIPLILKGEYHVPKTSDTHRGMGIGLSICNTIVQAHGGQISAHNHAHGAEFLFTLPKGDI</sequence>
<evidence type="ECO:0000256" key="3">
    <source>
        <dbReference type="ARBA" id="ARBA00012438"/>
    </source>
</evidence>
<keyword evidence="4" id="KW-0597">Phosphoprotein</keyword>
<dbReference type="SUPFAM" id="SSF55874">
    <property type="entry name" value="ATPase domain of HSP90 chaperone/DNA topoisomerase II/histidine kinase"/>
    <property type="match status" value="1"/>
</dbReference>
<evidence type="ECO:0000256" key="11">
    <source>
        <dbReference type="ARBA" id="ARBA00023012"/>
    </source>
</evidence>
<dbReference type="CDD" id="cd00075">
    <property type="entry name" value="HATPase"/>
    <property type="match status" value="1"/>
</dbReference>
<evidence type="ECO:0000256" key="8">
    <source>
        <dbReference type="ARBA" id="ARBA00022777"/>
    </source>
</evidence>
<dbReference type="PANTHER" id="PTHR45569:SF1">
    <property type="entry name" value="SENSOR PROTEIN KDPD"/>
    <property type="match status" value="1"/>
</dbReference>
<organism evidence="15 16">
    <name type="scientific">Dorea longicatena</name>
    <dbReference type="NCBI Taxonomy" id="88431"/>
    <lineage>
        <taxon>Bacteria</taxon>
        <taxon>Bacillati</taxon>
        <taxon>Bacillota</taxon>
        <taxon>Clostridia</taxon>
        <taxon>Lachnospirales</taxon>
        <taxon>Lachnospiraceae</taxon>
        <taxon>Dorea</taxon>
    </lineage>
</organism>
<comment type="catalytic activity">
    <reaction evidence="1">
        <text>ATP + protein L-histidine = ADP + protein N-phospho-L-histidine.</text>
        <dbReference type="EC" id="2.7.13.3"/>
    </reaction>
</comment>
<dbReference type="InterPro" id="IPR038318">
    <property type="entry name" value="KdpD_sf"/>
</dbReference>
<dbReference type="Gene3D" id="3.30.565.10">
    <property type="entry name" value="Histidine kinase-like ATPase, C-terminal domain"/>
    <property type="match status" value="1"/>
</dbReference>
<dbReference type="EMBL" id="QSVN01000006">
    <property type="protein sequence ID" value="RGO32726.1"/>
    <property type="molecule type" value="Genomic_DNA"/>
</dbReference>
<keyword evidence="6 13" id="KW-0812">Transmembrane</keyword>
<dbReference type="InterPro" id="IPR004358">
    <property type="entry name" value="Sig_transdc_His_kin-like_C"/>
</dbReference>
<name>A0A3E5GEX7_9FIRM</name>
<evidence type="ECO:0000256" key="9">
    <source>
        <dbReference type="ARBA" id="ARBA00022840"/>
    </source>
</evidence>
<dbReference type="CDD" id="cd00082">
    <property type="entry name" value="HisKA"/>
    <property type="match status" value="1"/>
</dbReference>
<dbReference type="InterPro" id="IPR052023">
    <property type="entry name" value="Histidine_kinase_KdpD"/>
</dbReference>
<evidence type="ECO:0000259" key="14">
    <source>
        <dbReference type="PROSITE" id="PS50109"/>
    </source>
</evidence>
<evidence type="ECO:0000256" key="10">
    <source>
        <dbReference type="ARBA" id="ARBA00022989"/>
    </source>
</evidence>
<dbReference type="InterPro" id="IPR003594">
    <property type="entry name" value="HATPase_dom"/>
</dbReference>
<dbReference type="SUPFAM" id="SSF47384">
    <property type="entry name" value="Homodimeric domain of signal transducing histidine kinase"/>
    <property type="match status" value="1"/>
</dbReference>
<proteinExistence type="predicted"/>
<dbReference type="InterPro" id="IPR003661">
    <property type="entry name" value="HisK_dim/P_dom"/>
</dbReference>
<keyword evidence="10 13" id="KW-1133">Transmembrane helix</keyword>
<dbReference type="Proteomes" id="UP000261285">
    <property type="component" value="Unassembled WGS sequence"/>
</dbReference>
<dbReference type="SMART" id="SM00388">
    <property type="entry name" value="HisKA"/>
    <property type="match status" value="1"/>
</dbReference>
<feature type="transmembrane region" description="Helical" evidence="13">
    <location>
        <begin position="103"/>
        <end position="126"/>
    </location>
</feature>
<dbReference type="PANTHER" id="PTHR45569">
    <property type="entry name" value="SENSOR PROTEIN KDPD"/>
    <property type="match status" value="1"/>
</dbReference>
<dbReference type="AlphaFoldDB" id="A0A3E5GEX7"/>
<evidence type="ECO:0000256" key="13">
    <source>
        <dbReference type="SAM" id="Phobius"/>
    </source>
</evidence>
<protein>
    <recommendedName>
        <fullName evidence="3">histidine kinase</fullName>
        <ecNumber evidence="3">2.7.13.3</ecNumber>
    </recommendedName>
</protein>
<evidence type="ECO:0000256" key="12">
    <source>
        <dbReference type="ARBA" id="ARBA00023136"/>
    </source>
</evidence>
<dbReference type="Gene3D" id="1.20.120.620">
    <property type="entry name" value="Backbone structure of the membrane domain of e. Coli histidine kinase receptor kdpd"/>
    <property type="match status" value="1"/>
</dbReference>
<dbReference type="InterPro" id="IPR036097">
    <property type="entry name" value="HisK_dim/P_sf"/>
</dbReference>
<dbReference type="EC" id="2.7.13.3" evidence="3"/>
<dbReference type="PROSITE" id="PS50109">
    <property type="entry name" value="HIS_KIN"/>
    <property type="match status" value="1"/>
</dbReference>
<evidence type="ECO:0000256" key="1">
    <source>
        <dbReference type="ARBA" id="ARBA00000085"/>
    </source>
</evidence>
<dbReference type="Pfam" id="PF13493">
    <property type="entry name" value="DUF4118"/>
    <property type="match status" value="1"/>
</dbReference>
<evidence type="ECO:0000256" key="4">
    <source>
        <dbReference type="ARBA" id="ARBA00022553"/>
    </source>
</evidence>
<feature type="domain" description="Histidine kinase" evidence="14">
    <location>
        <begin position="159"/>
        <end position="374"/>
    </location>
</feature>
<dbReference type="PRINTS" id="PR00344">
    <property type="entry name" value="BCTRLSENSOR"/>
</dbReference>
<feature type="transmembrane region" description="Helical" evidence="13">
    <location>
        <begin position="61"/>
        <end position="91"/>
    </location>
</feature>
<reference evidence="15 16" key="1">
    <citation type="submission" date="2018-08" db="EMBL/GenBank/DDBJ databases">
        <title>A genome reference for cultivated species of the human gut microbiota.</title>
        <authorList>
            <person name="Zou Y."/>
            <person name="Xue W."/>
            <person name="Luo G."/>
        </authorList>
    </citation>
    <scope>NUCLEOTIDE SEQUENCE [LARGE SCALE GENOMIC DNA]</scope>
    <source>
        <strain evidence="15 16">OM02-16</strain>
    </source>
</reference>
<dbReference type="GO" id="GO:0005524">
    <property type="term" value="F:ATP binding"/>
    <property type="evidence" value="ECO:0007669"/>
    <property type="project" value="UniProtKB-KW"/>
</dbReference>
<keyword evidence="9" id="KW-0067">ATP-binding</keyword>
<dbReference type="Pfam" id="PF00512">
    <property type="entry name" value="HisKA"/>
    <property type="match status" value="1"/>
</dbReference>
<dbReference type="SMART" id="SM00387">
    <property type="entry name" value="HATPase_c"/>
    <property type="match status" value="1"/>
</dbReference>
<keyword evidence="7" id="KW-0547">Nucleotide-binding</keyword>
<evidence type="ECO:0000256" key="2">
    <source>
        <dbReference type="ARBA" id="ARBA00004141"/>
    </source>
</evidence>
<accession>A0A3E5GEX7</accession>
<keyword evidence="5" id="KW-0808">Transferase</keyword>
<evidence type="ECO:0000256" key="5">
    <source>
        <dbReference type="ARBA" id="ARBA00022679"/>
    </source>
</evidence>
<keyword evidence="11" id="KW-0902">Two-component regulatory system</keyword>
<dbReference type="InterPro" id="IPR005467">
    <property type="entry name" value="His_kinase_dom"/>
</dbReference>
<dbReference type="Pfam" id="PF02518">
    <property type="entry name" value="HATPase_c"/>
    <property type="match status" value="1"/>
</dbReference>